<organism evidence="1 2">
    <name type="scientific">Eumeta variegata</name>
    <name type="common">Bagworm moth</name>
    <name type="synonym">Eumeta japonica</name>
    <dbReference type="NCBI Taxonomy" id="151549"/>
    <lineage>
        <taxon>Eukaryota</taxon>
        <taxon>Metazoa</taxon>
        <taxon>Ecdysozoa</taxon>
        <taxon>Arthropoda</taxon>
        <taxon>Hexapoda</taxon>
        <taxon>Insecta</taxon>
        <taxon>Pterygota</taxon>
        <taxon>Neoptera</taxon>
        <taxon>Endopterygota</taxon>
        <taxon>Lepidoptera</taxon>
        <taxon>Glossata</taxon>
        <taxon>Ditrysia</taxon>
        <taxon>Tineoidea</taxon>
        <taxon>Psychidae</taxon>
        <taxon>Oiketicinae</taxon>
        <taxon>Eumeta</taxon>
    </lineage>
</organism>
<evidence type="ECO:0000313" key="2">
    <source>
        <dbReference type="Proteomes" id="UP000299102"/>
    </source>
</evidence>
<evidence type="ECO:0000313" key="1">
    <source>
        <dbReference type="EMBL" id="GBP44773.1"/>
    </source>
</evidence>
<accession>A0A4C1W138</accession>
<dbReference type="Proteomes" id="UP000299102">
    <property type="component" value="Unassembled WGS sequence"/>
</dbReference>
<dbReference type="EMBL" id="BGZK01000458">
    <property type="protein sequence ID" value="GBP44773.1"/>
    <property type="molecule type" value="Genomic_DNA"/>
</dbReference>
<reference evidence="1 2" key="1">
    <citation type="journal article" date="2019" name="Commun. Biol.">
        <title>The bagworm genome reveals a unique fibroin gene that provides high tensile strength.</title>
        <authorList>
            <person name="Kono N."/>
            <person name="Nakamura H."/>
            <person name="Ohtoshi R."/>
            <person name="Tomita M."/>
            <person name="Numata K."/>
            <person name="Arakawa K."/>
        </authorList>
    </citation>
    <scope>NUCLEOTIDE SEQUENCE [LARGE SCALE GENOMIC DNA]</scope>
</reference>
<name>A0A4C1W138_EUMVA</name>
<sequence length="106" mass="12790">MEGSKKRDSEEYYEDMLDGGRVRELDPFGWECSSRLLIHEEEPVGMYPEERDGRKRKWEEIGGKMMRKEDEQEREQRKMPPKKILSKYFNLNLSLLFTTTLHPHVR</sequence>
<proteinExistence type="predicted"/>
<keyword evidence="2" id="KW-1185">Reference proteome</keyword>
<gene>
    <name evidence="1" type="ORF">EVAR_86588_1</name>
</gene>
<protein>
    <submittedName>
        <fullName evidence="1">Uncharacterized protein</fullName>
    </submittedName>
</protein>
<dbReference type="AlphaFoldDB" id="A0A4C1W138"/>
<comment type="caution">
    <text evidence="1">The sequence shown here is derived from an EMBL/GenBank/DDBJ whole genome shotgun (WGS) entry which is preliminary data.</text>
</comment>
<dbReference type="OrthoDB" id="7445055at2759"/>